<evidence type="ECO:0000313" key="2">
    <source>
        <dbReference type="Proteomes" id="UP000887564"/>
    </source>
</evidence>
<reference evidence="3" key="1">
    <citation type="submission" date="2022-11" db="UniProtKB">
        <authorList>
            <consortium name="WormBaseParasite"/>
        </authorList>
    </citation>
    <scope>IDENTIFICATION</scope>
</reference>
<sequence>MFAIDGDDGCSGGAGVTAAGTPREYKFSCSCWARSLDSLLSLLRTSDSKIHSPKFDDSGSSA</sequence>
<evidence type="ECO:0000256" key="1">
    <source>
        <dbReference type="SAM" id="MobiDB-lite"/>
    </source>
</evidence>
<proteinExistence type="predicted"/>
<evidence type="ECO:0000313" key="3">
    <source>
        <dbReference type="WBParaSite" id="PEQ_0000007001-mRNA-1"/>
    </source>
</evidence>
<dbReference type="WBParaSite" id="PEQ_0000007001-mRNA-1">
    <property type="protein sequence ID" value="PEQ_0000007001-mRNA-1"/>
    <property type="gene ID" value="PEQ_0000007001"/>
</dbReference>
<dbReference type="AlphaFoldDB" id="A0A914R0C3"/>
<keyword evidence="2" id="KW-1185">Reference proteome</keyword>
<dbReference type="Proteomes" id="UP000887564">
    <property type="component" value="Unplaced"/>
</dbReference>
<protein>
    <submittedName>
        <fullName evidence="3">Uncharacterized protein</fullName>
    </submittedName>
</protein>
<name>A0A914R0C3_PAREQ</name>
<accession>A0A914R0C3</accession>
<organism evidence="2 3">
    <name type="scientific">Parascaris equorum</name>
    <name type="common">Equine roundworm</name>
    <dbReference type="NCBI Taxonomy" id="6256"/>
    <lineage>
        <taxon>Eukaryota</taxon>
        <taxon>Metazoa</taxon>
        <taxon>Ecdysozoa</taxon>
        <taxon>Nematoda</taxon>
        <taxon>Chromadorea</taxon>
        <taxon>Rhabditida</taxon>
        <taxon>Spirurina</taxon>
        <taxon>Ascaridomorpha</taxon>
        <taxon>Ascaridoidea</taxon>
        <taxon>Ascarididae</taxon>
        <taxon>Parascaris</taxon>
    </lineage>
</organism>
<feature type="region of interest" description="Disordered" evidence="1">
    <location>
        <begin position="1"/>
        <end position="20"/>
    </location>
</feature>